<reference evidence="7" key="1">
    <citation type="journal article" date="2020" name="Stud. Mycol.">
        <title>101 Dothideomycetes genomes: a test case for predicting lifestyles and emergence of pathogens.</title>
        <authorList>
            <person name="Haridas S."/>
            <person name="Albert R."/>
            <person name="Binder M."/>
            <person name="Bloem J."/>
            <person name="Labutti K."/>
            <person name="Salamov A."/>
            <person name="Andreopoulos B."/>
            <person name="Baker S."/>
            <person name="Barry K."/>
            <person name="Bills G."/>
            <person name="Bluhm B."/>
            <person name="Cannon C."/>
            <person name="Castanera R."/>
            <person name="Culley D."/>
            <person name="Daum C."/>
            <person name="Ezra D."/>
            <person name="Gonzalez J."/>
            <person name="Henrissat B."/>
            <person name="Kuo A."/>
            <person name="Liang C."/>
            <person name="Lipzen A."/>
            <person name="Lutzoni F."/>
            <person name="Magnuson J."/>
            <person name="Mondo S."/>
            <person name="Nolan M."/>
            <person name="Ohm R."/>
            <person name="Pangilinan J."/>
            <person name="Park H.-J."/>
            <person name="Ramirez L."/>
            <person name="Alfaro M."/>
            <person name="Sun H."/>
            <person name="Tritt A."/>
            <person name="Yoshinaga Y."/>
            <person name="Zwiers L.-H."/>
            <person name="Turgeon B."/>
            <person name="Goodwin S."/>
            <person name="Spatafora J."/>
            <person name="Crous P."/>
            <person name="Grigoriev I."/>
        </authorList>
    </citation>
    <scope>NUCLEOTIDE SEQUENCE</scope>
    <source>
        <strain evidence="7">CBS 279.74</strain>
    </source>
</reference>
<comment type="subcellular location">
    <subcellularLocation>
        <location evidence="1">Membrane</location>
        <topology evidence="1">Multi-pass membrane protein</topology>
    </subcellularLocation>
</comment>
<evidence type="ECO:0000313" key="8">
    <source>
        <dbReference type="Proteomes" id="UP000799428"/>
    </source>
</evidence>
<keyword evidence="4 6" id="KW-0472">Membrane</keyword>
<proteinExistence type="predicted"/>
<protein>
    <submittedName>
        <fullName evidence="7">MFS general substrate transporter</fullName>
    </submittedName>
</protein>
<dbReference type="SUPFAM" id="SSF103473">
    <property type="entry name" value="MFS general substrate transporter"/>
    <property type="match status" value="1"/>
</dbReference>
<evidence type="ECO:0000313" key="7">
    <source>
        <dbReference type="EMBL" id="KAF2703015.1"/>
    </source>
</evidence>
<dbReference type="FunFam" id="1.20.1250.20:FF:000088">
    <property type="entry name" value="MFS multidrug transporter, putative"/>
    <property type="match status" value="1"/>
</dbReference>
<evidence type="ECO:0000256" key="2">
    <source>
        <dbReference type="ARBA" id="ARBA00022692"/>
    </source>
</evidence>
<feature type="transmembrane region" description="Helical" evidence="6">
    <location>
        <begin position="59"/>
        <end position="79"/>
    </location>
</feature>
<feature type="region of interest" description="Disordered" evidence="5">
    <location>
        <begin position="1"/>
        <end position="24"/>
    </location>
</feature>
<feature type="transmembrane region" description="Helical" evidence="6">
    <location>
        <begin position="214"/>
        <end position="232"/>
    </location>
</feature>
<dbReference type="Proteomes" id="UP000799428">
    <property type="component" value="Unassembled WGS sequence"/>
</dbReference>
<dbReference type="PANTHER" id="PTHR23502:SF3">
    <property type="entry name" value="MAJOR FACILITATOR SUPERFAMILY (MFS) PROFILE DOMAIN-CONTAINING PROTEIN-RELATED"/>
    <property type="match status" value="1"/>
</dbReference>
<name>A0A6G1JRZ5_9PLEO</name>
<evidence type="ECO:0000256" key="1">
    <source>
        <dbReference type="ARBA" id="ARBA00004141"/>
    </source>
</evidence>
<feature type="transmembrane region" description="Helical" evidence="6">
    <location>
        <begin position="464"/>
        <end position="482"/>
    </location>
</feature>
<feature type="transmembrane region" description="Helical" evidence="6">
    <location>
        <begin position="368"/>
        <end position="388"/>
    </location>
</feature>
<feature type="transmembrane region" description="Helical" evidence="6">
    <location>
        <begin position="150"/>
        <end position="171"/>
    </location>
</feature>
<keyword evidence="8" id="KW-1185">Reference proteome</keyword>
<feature type="compositionally biased region" description="Polar residues" evidence="5">
    <location>
        <begin position="1"/>
        <end position="11"/>
    </location>
</feature>
<dbReference type="InterPro" id="IPR036259">
    <property type="entry name" value="MFS_trans_sf"/>
</dbReference>
<feature type="transmembrane region" description="Helical" evidence="6">
    <location>
        <begin position="285"/>
        <end position="309"/>
    </location>
</feature>
<feature type="transmembrane region" description="Helical" evidence="6">
    <location>
        <begin position="99"/>
        <end position="116"/>
    </location>
</feature>
<evidence type="ECO:0000256" key="6">
    <source>
        <dbReference type="SAM" id="Phobius"/>
    </source>
</evidence>
<dbReference type="GO" id="GO:0022857">
    <property type="term" value="F:transmembrane transporter activity"/>
    <property type="evidence" value="ECO:0007669"/>
    <property type="project" value="InterPro"/>
</dbReference>
<sequence length="528" mass="58590">MDPSRETSNSGDVEKDASTAVSPLKPGLNEPLIINGKRVLRDEDAFEVTAYAWSIKKKWILLTVVALCQTSMNFNAAIYSNAVEGINDEFHVSNGRMGMVAFLVAYAFGCELWAPWSEELGRWIIMQGSLTFVNISILICALSVNFPMMIAGRVIGGLSSAGGSVTLGMVADMFLPEEQQHAVLWSSLFSCLGAVIGGICGGPVQQYLPMRWNFWIQLIFSCTTQLIHFFVAKETRSTVMLDKYAKGQRKKGVEDVYGPNEIKTREERWNAHEIFTTMWRPYQMLIFEPIVLLLSLLSGFADALIFSFFESYGYVFAQWNFTPTQISVALLPLAISYFLAYFSFFPVVKRHTACRNRGEVLLPEARLWWLLFLVVSLPVGILGSAFVSTGPGSHWAGVCAFSMLIGIANYSIYYATVDYMVATYGVYAASATGGNGFMRDFLAGICAIYTGPMFHNLGIRNSNLVFFGFAVALCIPVYVFYYKGTQIRKRSKFAMQLEKQKEARLAAKNGAVRGNSEPVTGGINIPNL</sequence>
<dbReference type="Gene3D" id="1.20.1250.20">
    <property type="entry name" value="MFS general substrate transporter like domains"/>
    <property type="match status" value="1"/>
</dbReference>
<keyword evidence="2 6" id="KW-0812">Transmembrane</keyword>
<keyword evidence="3 6" id="KW-1133">Transmembrane helix</keyword>
<evidence type="ECO:0000256" key="3">
    <source>
        <dbReference type="ARBA" id="ARBA00022989"/>
    </source>
</evidence>
<feature type="transmembrane region" description="Helical" evidence="6">
    <location>
        <begin position="123"/>
        <end position="144"/>
    </location>
</feature>
<gene>
    <name evidence="7" type="ORF">K504DRAFT_393270</name>
</gene>
<feature type="transmembrane region" description="Helical" evidence="6">
    <location>
        <begin position="329"/>
        <end position="348"/>
    </location>
</feature>
<dbReference type="InterPro" id="IPR011701">
    <property type="entry name" value="MFS"/>
</dbReference>
<organism evidence="7 8">
    <name type="scientific">Pleomassaria siparia CBS 279.74</name>
    <dbReference type="NCBI Taxonomy" id="1314801"/>
    <lineage>
        <taxon>Eukaryota</taxon>
        <taxon>Fungi</taxon>
        <taxon>Dikarya</taxon>
        <taxon>Ascomycota</taxon>
        <taxon>Pezizomycotina</taxon>
        <taxon>Dothideomycetes</taxon>
        <taxon>Pleosporomycetidae</taxon>
        <taxon>Pleosporales</taxon>
        <taxon>Pleomassariaceae</taxon>
        <taxon>Pleomassaria</taxon>
    </lineage>
</organism>
<dbReference type="EMBL" id="MU005790">
    <property type="protein sequence ID" value="KAF2703015.1"/>
    <property type="molecule type" value="Genomic_DNA"/>
</dbReference>
<dbReference type="OrthoDB" id="5376138at2759"/>
<accession>A0A6G1JRZ5</accession>
<evidence type="ECO:0000256" key="5">
    <source>
        <dbReference type="SAM" id="MobiDB-lite"/>
    </source>
</evidence>
<feature type="transmembrane region" description="Helical" evidence="6">
    <location>
        <begin position="183"/>
        <end position="208"/>
    </location>
</feature>
<dbReference type="PANTHER" id="PTHR23502">
    <property type="entry name" value="MAJOR FACILITATOR SUPERFAMILY"/>
    <property type="match status" value="1"/>
</dbReference>
<dbReference type="AlphaFoldDB" id="A0A6G1JRZ5"/>
<feature type="transmembrane region" description="Helical" evidence="6">
    <location>
        <begin position="394"/>
        <end position="416"/>
    </location>
</feature>
<evidence type="ECO:0000256" key="4">
    <source>
        <dbReference type="ARBA" id="ARBA00023136"/>
    </source>
</evidence>
<dbReference type="Pfam" id="PF07690">
    <property type="entry name" value="MFS_1"/>
    <property type="match status" value="1"/>
</dbReference>
<dbReference type="GO" id="GO:0005886">
    <property type="term" value="C:plasma membrane"/>
    <property type="evidence" value="ECO:0007669"/>
    <property type="project" value="TreeGrafter"/>
</dbReference>